<evidence type="ECO:0000313" key="2">
    <source>
        <dbReference type="Proteomes" id="UP000735302"/>
    </source>
</evidence>
<proteinExistence type="predicted"/>
<gene>
    <name evidence="1" type="ORF">PoB_000070200</name>
</gene>
<dbReference type="EMBL" id="BLXT01000055">
    <property type="protein sequence ID" value="GFN74196.1"/>
    <property type="molecule type" value="Genomic_DNA"/>
</dbReference>
<keyword evidence="2" id="KW-1185">Reference proteome</keyword>
<dbReference type="AlphaFoldDB" id="A0AAV3XWG4"/>
<reference evidence="1 2" key="1">
    <citation type="journal article" date="2021" name="Elife">
        <title>Chloroplast acquisition without the gene transfer in kleptoplastic sea slugs, Plakobranchus ocellatus.</title>
        <authorList>
            <person name="Maeda T."/>
            <person name="Takahashi S."/>
            <person name="Yoshida T."/>
            <person name="Shimamura S."/>
            <person name="Takaki Y."/>
            <person name="Nagai Y."/>
            <person name="Toyoda A."/>
            <person name="Suzuki Y."/>
            <person name="Arimoto A."/>
            <person name="Ishii H."/>
            <person name="Satoh N."/>
            <person name="Nishiyama T."/>
            <person name="Hasebe M."/>
            <person name="Maruyama T."/>
            <person name="Minagawa J."/>
            <person name="Obokata J."/>
            <person name="Shigenobu S."/>
        </authorList>
    </citation>
    <scope>NUCLEOTIDE SEQUENCE [LARGE SCALE GENOMIC DNA]</scope>
</reference>
<evidence type="ECO:0000313" key="1">
    <source>
        <dbReference type="EMBL" id="GFN74196.1"/>
    </source>
</evidence>
<organism evidence="1 2">
    <name type="scientific">Plakobranchus ocellatus</name>
    <dbReference type="NCBI Taxonomy" id="259542"/>
    <lineage>
        <taxon>Eukaryota</taxon>
        <taxon>Metazoa</taxon>
        <taxon>Spiralia</taxon>
        <taxon>Lophotrochozoa</taxon>
        <taxon>Mollusca</taxon>
        <taxon>Gastropoda</taxon>
        <taxon>Heterobranchia</taxon>
        <taxon>Euthyneura</taxon>
        <taxon>Panpulmonata</taxon>
        <taxon>Sacoglossa</taxon>
        <taxon>Placobranchoidea</taxon>
        <taxon>Plakobranchidae</taxon>
        <taxon>Plakobranchus</taxon>
    </lineage>
</organism>
<sequence>MRERTTILQKLARTNLGAALQSLRMIYVSFIRPVLKYANPVLKLASHTSLEKLDRVRLHCASYWRLPGCEPLNLRRGEQTVSAQEIYLRTGEVAPLRSTQRN</sequence>
<comment type="caution">
    <text evidence="1">The sequence shown here is derived from an EMBL/GenBank/DDBJ whole genome shotgun (WGS) entry which is preliminary data.</text>
</comment>
<accession>A0AAV3XWG4</accession>
<protein>
    <submittedName>
        <fullName evidence="1">Uncharacterized protein</fullName>
    </submittedName>
</protein>
<name>A0AAV3XWG4_9GAST</name>
<dbReference type="Proteomes" id="UP000735302">
    <property type="component" value="Unassembled WGS sequence"/>
</dbReference>